<comment type="similarity">
    <text evidence="2">Belongs to the Necrosis inducing protein (NPP1) family.</text>
</comment>
<evidence type="ECO:0000256" key="2">
    <source>
        <dbReference type="ARBA" id="ARBA00009520"/>
    </source>
</evidence>
<evidence type="ECO:0000313" key="6">
    <source>
        <dbReference type="EMBL" id="OWZ00902.1"/>
    </source>
</evidence>
<sequence length="255" mass="29067">MNWFLLIALLSALLAKVLSKSIPHDQVQPFAEIEPVTESDKVIFKYKPQLKVAEGCQPYPAVQEDGSVSEGVPWSFQFAKSTKDCEGSKLGSQIYARATEFKGVYAIIYTWYFPRGRELVSSMELRAFGHRHNFEYVIVWLDKLSLNSSKILGVSTFSYGLWYSSHVPLEAKYLEGSSVKIEYHSNFLAASTEVRVTTKEGEYQDLITWNQLPDAARNALANNDWDLTIFSYYGSKMPLKDGIFTRKLNKAWPFE</sequence>
<dbReference type="InterPro" id="IPR008701">
    <property type="entry name" value="NPP1"/>
</dbReference>
<dbReference type="GO" id="GO:0005576">
    <property type="term" value="C:extracellular region"/>
    <property type="evidence" value="ECO:0007669"/>
    <property type="project" value="UniProtKB-SubCell"/>
</dbReference>
<name>A0A225V6H8_9STRA</name>
<protein>
    <submittedName>
        <fullName evidence="6">Necrosis inducing protein NPP1</fullName>
    </submittedName>
</protein>
<comment type="subcellular location">
    <subcellularLocation>
        <location evidence="1">Secreted</location>
    </subcellularLocation>
</comment>
<dbReference type="PIRSF" id="PIRSF029958">
    <property type="entry name" value="Necrosis-inducing_protein"/>
    <property type="match status" value="1"/>
</dbReference>
<dbReference type="PANTHER" id="PTHR33657:SF8">
    <property type="entry name" value="DOMAIN PROTEIN, PUTATIVE (AFU_ORTHOLOGUE AFUA_5G00600)-RELATED"/>
    <property type="match status" value="1"/>
</dbReference>
<dbReference type="AlphaFoldDB" id="A0A225V6H8"/>
<comment type="caution">
    <text evidence="6">The sequence shown here is derived from an EMBL/GenBank/DDBJ whole genome shotgun (WGS) entry which is preliminary data.</text>
</comment>
<keyword evidence="5" id="KW-0732">Signal</keyword>
<evidence type="ECO:0000256" key="3">
    <source>
        <dbReference type="ARBA" id="ARBA00022525"/>
    </source>
</evidence>
<dbReference type="STRING" id="4795.A0A225V6H8"/>
<evidence type="ECO:0000256" key="4">
    <source>
        <dbReference type="ARBA" id="ARBA00023026"/>
    </source>
</evidence>
<dbReference type="Proteomes" id="UP000198211">
    <property type="component" value="Unassembled WGS sequence"/>
</dbReference>
<dbReference type="OrthoDB" id="93694at2759"/>
<dbReference type="PANTHER" id="PTHR33657">
    <property type="entry name" value="DOMAIN PROTEIN, PUTATIVE (AFU_ORTHOLOGUE AFUA_5G00600)-RELATED"/>
    <property type="match status" value="1"/>
</dbReference>
<keyword evidence="3" id="KW-0964">Secreted</keyword>
<organism evidence="6 7">
    <name type="scientific">Phytophthora megakarya</name>
    <dbReference type="NCBI Taxonomy" id="4795"/>
    <lineage>
        <taxon>Eukaryota</taxon>
        <taxon>Sar</taxon>
        <taxon>Stramenopiles</taxon>
        <taxon>Oomycota</taxon>
        <taxon>Peronosporomycetes</taxon>
        <taxon>Peronosporales</taxon>
        <taxon>Peronosporaceae</taxon>
        <taxon>Phytophthora</taxon>
    </lineage>
</organism>
<keyword evidence="4" id="KW-0843">Virulence</keyword>
<keyword evidence="7" id="KW-1185">Reference proteome</keyword>
<gene>
    <name evidence="6" type="ORF">PHMEG_00027810</name>
</gene>
<dbReference type="Pfam" id="PF05630">
    <property type="entry name" value="NPP1"/>
    <property type="match status" value="1"/>
</dbReference>
<evidence type="ECO:0000313" key="7">
    <source>
        <dbReference type="Proteomes" id="UP000198211"/>
    </source>
</evidence>
<proteinExistence type="inferred from homology"/>
<accession>A0A225V6H8</accession>
<dbReference type="EMBL" id="NBNE01007247">
    <property type="protein sequence ID" value="OWZ00902.1"/>
    <property type="molecule type" value="Genomic_DNA"/>
</dbReference>
<feature type="signal peptide" evidence="5">
    <location>
        <begin position="1"/>
        <end position="19"/>
    </location>
</feature>
<evidence type="ECO:0000256" key="1">
    <source>
        <dbReference type="ARBA" id="ARBA00004613"/>
    </source>
</evidence>
<evidence type="ECO:0000256" key="5">
    <source>
        <dbReference type="SAM" id="SignalP"/>
    </source>
</evidence>
<feature type="chain" id="PRO_5012985513" evidence="5">
    <location>
        <begin position="20"/>
        <end position="255"/>
    </location>
</feature>
<reference evidence="7" key="1">
    <citation type="submission" date="2017-03" db="EMBL/GenBank/DDBJ databases">
        <title>Phytopthora megakarya and P. palmivora, two closely related causual agents of cacao black pod achieved similar genome size and gene model numbers by different mechanisms.</title>
        <authorList>
            <person name="Ali S."/>
            <person name="Shao J."/>
            <person name="Larry D.J."/>
            <person name="Kronmiller B."/>
            <person name="Shen D."/>
            <person name="Strem M.D."/>
            <person name="Melnick R.L."/>
            <person name="Guiltinan M.J."/>
            <person name="Tyler B.M."/>
            <person name="Meinhardt L.W."/>
            <person name="Bailey B.A."/>
        </authorList>
    </citation>
    <scope>NUCLEOTIDE SEQUENCE [LARGE SCALE GENOMIC DNA]</scope>
    <source>
        <strain evidence="7">zdho120</strain>
    </source>
</reference>